<evidence type="ECO:0000313" key="6">
    <source>
        <dbReference type="Proteomes" id="UP000540490"/>
    </source>
</evidence>
<dbReference type="EMBL" id="JABEQO010000032">
    <property type="protein sequence ID" value="MBB2166423.1"/>
    <property type="molecule type" value="Genomic_DNA"/>
</dbReference>
<dbReference type="EMBL" id="JABEQN010000032">
    <property type="protein sequence ID" value="MBB2195569.1"/>
    <property type="molecule type" value="Genomic_DNA"/>
</dbReference>
<sequence length="332" mass="35461">MTPPSAQIDDEAASWVIRQDSDALSPSEAQQLSAWLHADTAHAEAYARACKAWGAMGAPAVTRALARQPTAPPVSAASPSAPSPPSRAARPLLRRRYQAMALAACVVLGVSLQGQSVLIWWQASARTSVGEIRTITLADGSRVQLDSDSAIAVDDTPGQRRIRLLKGEAAFTVAPDPSRPFTVAAAQGTTTALGTRFIVRRDGSRTDILVTEHRVHVVAPHEGGPSEEVVREGEAATYGPEGLSPPHQVDVESAAAWTRDRLVFVDRPLGEVIAELSRYHRGYIRLVGTGLRDLRVSGSFVATDPVAAIDTLGHSMNLRVTKLTNALILIRK</sequence>
<dbReference type="PANTHER" id="PTHR30273:SF2">
    <property type="entry name" value="PROTEIN FECR"/>
    <property type="match status" value="1"/>
</dbReference>
<evidence type="ECO:0000313" key="5">
    <source>
        <dbReference type="EMBL" id="MBB2195569.1"/>
    </source>
</evidence>
<evidence type="ECO:0000313" key="4">
    <source>
        <dbReference type="EMBL" id="MBB2166423.1"/>
    </source>
</evidence>
<feature type="region of interest" description="Disordered" evidence="1">
    <location>
        <begin position="66"/>
        <end position="88"/>
    </location>
</feature>
<protein>
    <submittedName>
        <fullName evidence="4">FecR family protein</fullName>
    </submittedName>
</protein>
<keyword evidence="6" id="KW-1185">Reference proteome</keyword>
<dbReference type="InterPro" id="IPR006860">
    <property type="entry name" value="FecR"/>
</dbReference>
<dbReference type="Proteomes" id="UP000540490">
    <property type="component" value="Unassembled WGS sequence"/>
</dbReference>
<evidence type="ECO:0000256" key="1">
    <source>
        <dbReference type="SAM" id="MobiDB-lite"/>
    </source>
</evidence>
<dbReference type="Gene3D" id="3.55.50.30">
    <property type="match status" value="1"/>
</dbReference>
<accession>A0A7W4NWG0</accession>
<dbReference type="Pfam" id="PF16220">
    <property type="entry name" value="DUF4880"/>
    <property type="match status" value="1"/>
</dbReference>
<gene>
    <name evidence="5" type="ORF">HLH25_18445</name>
    <name evidence="4" type="ORF">HLH26_18195</name>
</gene>
<evidence type="ECO:0000313" key="7">
    <source>
        <dbReference type="Proteomes" id="UP000561077"/>
    </source>
</evidence>
<dbReference type="PANTHER" id="PTHR30273">
    <property type="entry name" value="PERIPLASMIC SIGNAL SENSOR AND SIGMA FACTOR ACTIVATOR FECR-RELATED"/>
    <property type="match status" value="1"/>
</dbReference>
<evidence type="ECO:0000259" key="3">
    <source>
        <dbReference type="Pfam" id="PF16220"/>
    </source>
</evidence>
<dbReference type="Gene3D" id="2.60.120.1440">
    <property type="match status" value="1"/>
</dbReference>
<dbReference type="AlphaFoldDB" id="A0A7W4NWG0"/>
<dbReference type="Pfam" id="PF04773">
    <property type="entry name" value="FecR"/>
    <property type="match status" value="1"/>
</dbReference>
<dbReference type="PIRSF" id="PIRSF018266">
    <property type="entry name" value="FecR"/>
    <property type="match status" value="1"/>
</dbReference>
<organism evidence="4 7">
    <name type="scientific">Gluconacetobacter dulcium</name>
    <dbReference type="NCBI Taxonomy" id="2729096"/>
    <lineage>
        <taxon>Bacteria</taxon>
        <taxon>Pseudomonadati</taxon>
        <taxon>Pseudomonadota</taxon>
        <taxon>Alphaproteobacteria</taxon>
        <taxon>Acetobacterales</taxon>
        <taxon>Acetobacteraceae</taxon>
        <taxon>Gluconacetobacter</taxon>
    </lineage>
</organism>
<reference evidence="6 7" key="1">
    <citation type="submission" date="2020-04" db="EMBL/GenBank/DDBJ databases">
        <title>Description of novel Gluconacetobacter.</title>
        <authorList>
            <person name="Sombolestani A."/>
        </authorList>
    </citation>
    <scope>NUCLEOTIDE SEQUENCE [LARGE SCALE GENOMIC DNA]</scope>
    <source>
        <strain evidence="5 6">LMG 1728</strain>
        <strain evidence="4 7">LMG 1731</strain>
    </source>
</reference>
<feature type="domain" description="FecR protein" evidence="2">
    <location>
        <begin position="125"/>
        <end position="215"/>
    </location>
</feature>
<feature type="domain" description="FecR N-terminal" evidence="3">
    <location>
        <begin position="10"/>
        <end position="51"/>
    </location>
</feature>
<dbReference type="GO" id="GO:0016989">
    <property type="term" value="F:sigma factor antagonist activity"/>
    <property type="evidence" value="ECO:0007669"/>
    <property type="project" value="TreeGrafter"/>
</dbReference>
<name>A0A7W4NWG0_9PROT</name>
<evidence type="ECO:0000259" key="2">
    <source>
        <dbReference type="Pfam" id="PF04773"/>
    </source>
</evidence>
<dbReference type="InterPro" id="IPR012373">
    <property type="entry name" value="Ferrdict_sens_TM"/>
</dbReference>
<feature type="compositionally biased region" description="Low complexity" evidence="1">
    <location>
        <begin position="75"/>
        <end position="88"/>
    </location>
</feature>
<dbReference type="InterPro" id="IPR032623">
    <property type="entry name" value="FecR_N"/>
</dbReference>
<comment type="caution">
    <text evidence="4">The sequence shown here is derived from an EMBL/GenBank/DDBJ whole genome shotgun (WGS) entry which is preliminary data.</text>
</comment>
<dbReference type="RefSeq" id="WP_182975459.1">
    <property type="nucleotide sequence ID" value="NZ_JABEQN010000032.1"/>
</dbReference>
<dbReference type="Proteomes" id="UP000561077">
    <property type="component" value="Unassembled WGS sequence"/>
</dbReference>
<proteinExistence type="predicted"/>